<dbReference type="EMBL" id="CP012622">
    <property type="protein sequence ID" value="ALD66724.1"/>
    <property type="molecule type" value="Genomic_DNA"/>
</dbReference>
<dbReference type="STRING" id="362837.SCANT_v1c08180"/>
<dbReference type="RefSeq" id="WP_053946474.1">
    <property type="nucleotide sequence ID" value="NZ_CP012622.1"/>
</dbReference>
<reference evidence="1 2" key="1">
    <citation type="journal article" date="2015" name="Genome Announc.">
        <title>Complete Genome Sequence of Spiroplasma cantharicola CC-1T (DSM 21588), a Bacterium Isolated from Soldier Beetle (Cantharis carolinus).</title>
        <authorList>
            <person name="Lo W.S."/>
            <person name="Liu P.Y."/>
            <person name="Kuo C.H."/>
        </authorList>
    </citation>
    <scope>NUCLEOTIDE SEQUENCE [LARGE SCALE GENOMIC DNA]</scope>
    <source>
        <strain evidence="1 2">CC-1</strain>
    </source>
</reference>
<evidence type="ECO:0000313" key="1">
    <source>
        <dbReference type="EMBL" id="ALD66724.1"/>
    </source>
</evidence>
<accession>A0A0M3SJH1</accession>
<dbReference type="OrthoDB" id="389255at2"/>
<gene>
    <name evidence="1" type="ORF">SCANT_v1c08180</name>
</gene>
<name>A0A0M3SJH1_9MOLU</name>
<protein>
    <submittedName>
        <fullName evidence="1">Uncharacterized protein</fullName>
    </submittedName>
</protein>
<sequence length="121" mass="14532">MKRQDRLRNLRECLFALDNEVKSVCDSIQFRLKSFQKYNETYKRVLSEVEVELKNEMYGRSTVYNFETMRINLEQDAGNVVYEAINIMDNSDFLIKKQNVIYAFWFMGQFDVYALELSHQD</sequence>
<dbReference type="KEGG" id="scj:SCANT_v1c08180"/>
<evidence type="ECO:0000313" key="2">
    <source>
        <dbReference type="Proteomes" id="UP000063919"/>
    </source>
</evidence>
<dbReference type="AlphaFoldDB" id="A0A0M3SJH1"/>
<proteinExistence type="predicted"/>
<organism evidence="1 2">
    <name type="scientific">Spiroplasma cantharicola</name>
    <dbReference type="NCBI Taxonomy" id="362837"/>
    <lineage>
        <taxon>Bacteria</taxon>
        <taxon>Bacillati</taxon>
        <taxon>Mycoplasmatota</taxon>
        <taxon>Mollicutes</taxon>
        <taxon>Entomoplasmatales</taxon>
        <taxon>Spiroplasmataceae</taxon>
        <taxon>Spiroplasma</taxon>
    </lineage>
</organism>
<dbReference type="PATRIC" id="fig|362837.3.peg.834"/>
<dbReference type="Proteomes" id="UP000063919">
    <property type="component" value="Chromosome"/>
</dbReference>
<keyword evidence="2" id="KW-1185">Reference proteome</keyword>